<dbReference type="Proteomes" id="UP000001423">
    <property type="component" value="Chromosome"/>
</dbReference>
<evidence type="ECO:0000313" key="1">
    <source>
        <dbReference type="EMBL" id="CAX32278.1"/>
    </source>
</evidence>
<reference evidence="1 2" key="1">
    <citation type="journal article" date="2003" name="Nature">
        <title>Genome divergence in two Prochlorococcus ecotypes reflects oceanic niche differentiation.</title>
        <authorList>
            <person name="Rocap G."/>
            <person name="Larimer F.W."/>
            <person name="Lamerdin J.E."/>
            <person name="Malfatti S."/>
            <person name="Chain P."/>
            <person name="Ahlgren N.A."/>
            <person name="Arellano A."/>
            <person name="Coleman M."/>
            <person name="Hauser L."/>
            <person name="Hess W.R."/>
            <person name="Johnson Z.I."/>
            <person name="Land M.L."/>
            <person name="Lindell D."/>
            <person name="Post A.F."/>
            <person name="Regala W."/>
            <person name="Shah M."/>
            <person name="Shaw S.L."/>
            <person name="Steglich C."/>
            <person name="Sullivan M.B."/>
            <person name="Ting C.S."/>
            <person name="Tolonen A."/>
            <person name="Webb E.A."/>
            <person name="Zinser E.R."/>
            <person name="Chisholm S.W."/>
        </authorList>
    </citation>
    <scope>NUCLEOTIDE SEQUENCE [LARGE SCALE GENOMIC DNA]</scope>
    <source>
        <strain evidence="2">MIT 9313</strain>
    </source>
</reference>
<dbReference type="KEGG" id="pmt:PMT_2757"/>
<accession>B9ESD4</accession>
<keyword evidence="2" id="KW-1185">Reference proteome</keyword>
<dbReference type="EMBL" id="BX548175">
    <property type="protein sequence ID" value="CAX32278.1"/>
    <property type="molecule type" value="Genomic_DNA"/>
</dbReference>
<dbReference type="HOGENOM" id="CLU_2603178_0_0_3"/>
<protein>
    <submittedName>
        <fullName evidence="1">Uncharacterized protein</fullName>
    </submittedName>
</protein>
<organism evidence="1 2">
    <name type="scientific">Prochlorococcus marinus (strain MIT 9313)</name>
    <dbReference type="NCBI Taxonomy" id="74547"/>
    <lineage>
        <taxon>Bacteria</taxon>
        <taxon>Bacillati</taxon>
        <taxon>Cyanobacteriota</taxon>
        <taxon>Cyanophyceae</taxon>
        <taxon>Synechococcales</taxon>
        <taxon>Prochlorococcaceae</taxon>
        <taxon>Prochlorococcus</taxon>
    </lineage>
</organism>
<name>B9ESD4_PROMM</name>
<gene>
    <name evidence="1" type="ordered locus">PMT_2757</name>
</gene>
<proteinExistence type="predicted"/>
<dbReference type="AlphaFoldDB" id="B9ESD4"/>
<evidence type="ECO:0000313" key="2">
    <source>
        <dbReference type="Proteomes" id="UP000001423"/>
    </source>
</evidence>
<sequence>MLAKVHFIGVSFGRLSNFLRVAWAVWLPVEITRILIGCYEVTKISSTVSSLWCTLLMTCVNKWLFAYGLEYSLNDLGEA</sequence>